<evidence type="ECO:0000313" key="4">
    <source>
        <dbReference type="Proteomes" id="UP001141806"/>
    </source>
</evidence>
<sequence length="718" mass="80205">MVDDRFPKKPVQPVQRNPARMMATPRSIHLLTMVLLVNPIRKRKPEIRSRVSWFVEITKVEMATKLVKKGSLKLRLPSMLRRRQRTRGISLRFVLHQSWASSTISFRSQTLRHRRNKLRGLPLHSFRIKPKMISSKLMFGFQISRALDDVIFKLNLSYDCVPINWKDSPLPQDFEIEDQPDGGANALNVSSLRMLPDTAPTPRTSSGVHLSHNADAEDLKSGRSLVRKVIGDSLAKLQEEANKQRRSIRWELGACWVQHLQNQASGKTESKITEEAKVEPNVKGLGKQGGLLKEIRKKIDDKISKKTGLHLKSPDELIEMAHKHYAYTALPKLVADFGSLELSSVDGRTLTDFMHTRGLQICSLGQVVELSNKLPHVESLCLHEMVVRAYKHILQAVVAAVYDVEFEEVCHSSWAMHKVGLELFPRDYDMDTTSPFRKSDIISLVPVYKHIACSSADGRTLLESSKTSLDKGKLEDAVNYGTKALSKLVACSTTLGNLTSVSDLLNYINPDADLKGKENQKKQARAKIKGKQGQNQWDTTADEYQKDEILSSTSLLIETYSDKENNTEAWLMESKDEKSIISLADESALNQQDDHLAEEDISDEGWQEAVPKGYRGRPTNFQSTRTSPNEVTSAPSQRKLVKSSSCSPKLNNPATSVTATEKSLIPKLASASPATTKYALTGPINVQSDGKLLTFCIGSTWNNSECCNEAASKGKSYP</sequence>
<accession>A0A9Q0H2V3</accession>
<proteinExistence type="predicted"/>
<dbReference type="OrthoDB" id="1414216at2759"/>
<dbReference type="PANTHER" id="PTHR12601:SF39">
    <property type="entry name" value="PROTEIN REDUCED CHLOROPLAST COVERAGE 2"/>
    <property type="match status" value="1"/>
</dbReference>
<feature type="compositionally biased region" description="Polar residues" evidence="1">
    <location>
        <begin position="619"/>
        <end position="659"/>
    </location>
</feature>
<feature type="region of interest" description="Disordered" evidence="1">
    <location>
        <begin position="516"/>
        <end position="539"/>
    </location>
</feature>
<feature type="domain" description="CLU central" evidence="2">
    <location>
        <begin position="343"/>
        <end position="406"/>
    </location>
</feature>
<dbReference type="PANTHER" id="PTHR12601">
    <property type="entry name" value="EUKARYOTIC TRANSLATION INITIATION FACTOR 3 SUBUNIT EIF-3"/>
    <property type="match status" value="1"/>
</dbReference>
<reference evidence="3" key="1">
    <citation type="journal article" date="2023" name="Plant J.">
        <title>The genome of the king protea, Protea cynaroides.</title>
        <authorList>
            <person name="Chang J."/>
            <person name="Duong T.A."/>
            <person name="Schoeman C."/>
            <person name="Ma X."/>
            <person name="Roodt D."/>
            <person name="Barker N."/>
            <person name="Li Z."/>
            <person name="Van de Peer Y."/>
            <person name="Mizrachi E."/>
        </authorList>
    </citation>
    <scope>NUCLEOTIDE SEQUENCE</scope>
    <source>
        <tissue evidence="3">Young leaves</tissue>
    </source>
</reference>
<keyword evidence="4" id="KW-1185">Reference proteome</keyword>
<feature type="region of interest" description="Disordered" evidence="1">
    <location>
        <begin position="597"/>
        <end position="659"/>
    </location>
</feature>
<evidence type="ECO:0000313" key="3">
    <source>
        <dbReference type="EMBL" id="KAJ4958852.1"/>
    </source>
</evidence>
<evidence type="ECO:0000256" key="1">
    <source>
        <dbReference type="SAM" id="MobiDB-lite"/>
    </source>
</evidence>
<gene>
    <name evidence="3" type="ORF">NE237_025963</name>
</gene>
<dbReference type="Proteomes" id="UP001141806">
    <property type="component" value="Unassembled WGS sequence"/>
</dbReference>
<feature type="compositionally biased region" description="Acidic residues" evidence="1">
    <location>
        <begin position="597"/>
        <end position="606"/>
    </location>
</feature>
<dbReference type="EMBL" id="JAMYWD010000010">
    <property type="protein sequence ID" value="KAJ4958852.1"/>
    <property type="molecule type" value="Genomic_DNA"/>
</dbReference>
<dbReference type="CDD" id="cd15466">
    <property type="entry name" value="CLU-central"/>
    <property type="match status" value="1"/>
</dbReference>
<dbReference type="InterPro" id="IPR033646">
    <property type="entry name" value="CLU-central"/>
</dbReference>
<dbReference type="GO" id="GO:0005737">
    <property type="term" value="C:cytoplasm"/>
    <property type="evidence" value="ECO:0007669"/>
    <property type="project" value="TreeGrafter"/>
</dbReference>
<dbReference type="AlphaFoldDB" id="A0A9Q0H2V3"/>
<name>A0A9Q0H2V3_9MAGN</name>
<comment type="caution">
    <text evidence="3">The sequence shown here is derived from an EMBL/GenBank/DDBJ whole genome shotgun (WGS) entry which is preliminary data.</text>
</comment>
<evidence type="ECO:0000259" key="2">
    <source>
        <dbReference type="Pfam" id="PF12807"/>
    </source>
</evidence>
<dbReference type="Pfam" id="PF12807">
    <property type="entry name" value="eIF3_p135"/>
    <property type="match status" value="1"/>
</dbReference>
<organism evidence="3 4">
    <name type="scientific">Protea cynaroides</name>
    <dbReference type="NCBI Taxonomy" id="273540"/>
    <lineage>
        <taxon>Eukaryota</taxon>
        <taxon>Viridiplantae</taxon>
        <taxon>Streptophyta</taxon>
        <taxon>Embryophyta</taxon>
        <taxon>Tracheophyta</taxon>
        <taxon>Spermatophyta</taxon>
        <taxon>Magnoliopsida</taxon>
        <taxon>Proteales</taxon>
        <taxon>Proteaceae</taxon>
        <taxon>Protea</taxon>
    </lineage>
</organism>
<protein>
    <recommendedName>
        <fullName evidence="2">CLU central domain-containing protein</fullName>
    </recommendedName>
</protein>
<dbReference type="InterPro" id="IPR027523">
    <property type="entry name" value="CLU_prot"/>
</dbReference>